<evidence type="ECO:0000256" key="1">
    <source>
        <dbReference type="SAM" id="Phobius"/>
    </source>
</evidence>
<dbReference type="EMBL" id="JADCKF010000003">
    <property type="protein sequence ID" value="MBE5055261.1"/>
    <property type="molecule type" value="Genomic_DNA"/>
</dbReference>
<proteinExistence type="predicted"/>
<sequence>MNIPEFDMLVLADIADCKDGWSREELVSKHGFEILKTVDFLLENQLIKEHKSNLAPFFPPGSDYTDPPVDNLVATDLGRIEVKRWKTVRILSKRERWKERISGFVSGVLVTVVGGLILSWLSR</sequence>
<dbReference type="Proteomes" id="UP000806211">
    <property type="component" value="Unassembled WGS sequence"/>
</dbReference>
<gene>
    <name evidence="2" type="ORF">INF37_04520</name>
</gene>
<dbReference type="RefSeq" id="WP_193536691.1">
    <property type="nucleotide sequence ID" value="NZ_JADCKF010000003.1"/>
</dbReference>
<keyword evidence="1" id="KW-1133">Transmembrane helix</keyword>
<keyword evidence="1" id="KW-0472">Membrane</keyword>
<keyword evidence="3" id="KW-1185">Reference proteome</keyword>
<keyword evidence="1" id="KW-0812">Transmembrane</keyword>
<comment type="caution">
    <text evidence="2">The sequence shown here is derived from an EMBL/GenBank/DDBJ whole genome shotgun (WGS) entry which is preliminary data.</text>
</comment>
<name>A0ABR9R992_9FIRM</name>
<feature type="transmembrane region" description="Helical" evidence="1">
    <location>
        <begin position="101"/>
        <end position="121"/>
    </location>
</feature>
<evidence type="ECO:0008006" key="4">
    <source>
        <dbReference type="Google" id="ProtNLM"/>
    </source>
</evidence>
<evidence type="ECO:0000313" key="3">
    <source>
        <dbReference type="Proteomes" id="UP000806211"/>
    </source>
</evidence>
<reference evidence="2 3" key="1">
    <citation type="submission" date="2020-10" db="EMBL/GenBank/DDBJ databases">
        <title>ChiBAC.</title>
        <authorList>
            <person name="Zenner C."/>
            <person name="Hitch T.C.A."/>
            <person name="Clavel T."/>
        </authorList>
    </citation>
    <scope>NUCLEOTIDE SEQUENCE [LARGE SCALE GENOMIC DNA]</scope>
    <source>
        <strain evidence="2 3">DSM 107456</strain>
    </source>
</reference>
<organism evidence="2 3">
    <name type="scientific">Pseudoflavonifractor gallinarum</name>
    <dbReference type="NCBI Taxonomy" id="2779352"/>
    <lineage>
        <taxon>Bacteria</taxon>
        <taxon>Bacillati</taxon>
        <taxon>Bacillota</taxon>
        <taxon>Clostridia</taxon>
        <taxon>Eubacteriales</taxon>
        <taxon>Oscillospiraceae</taxon>
        <taxon>Pseudoflavonifractor</taxon>
    </lineage>
</organism>
<accession>A0ABR9R992</accession>
<evidence type="ECO:0000313" key="2">
    <source>
        <dbReference type="EMBL" id="MBE5055261.1"/>
    </source>
</evidence>
<protein>
    <recommendedName>
        <fullName evidence="4">DUF2513 domain-containing protein</fullName>
    </recommendedName>
</protein>